<keyword evidence="3" id="KW-0820">tRNA-binding</keyword>
<feature type="binding site" evidence="14">
    <location>
        <position position="133"/>
    </location>
    <ligand>
        <name>FMN</name>
        <dbReference type="ChEBI" id="CHEBI:58210"/>
    </ligand>
</feature>
<evidence type="ECO:0000256" key="14">
    <source>
        <dbReference type="PIRSR" id="PIRSR006621-2"/>
    </source>
</evidence>
<dbReference type="PIRSF" id="PIRSF006621">
    <property type="entry name" value="Dus"/>
    <property type="match status" value="1"/>
</dbReference>
<evidence type="ECO:0000256" key="4">
    <source>
        <dbReference type="ARBA" id="ARBA00022630"/>
    </source>
</evidence>
<protein>
    <recommendedName>
        <fullName evidence="12">tRNA-dihydrouridine synthase</fullName>
        <ecNumber evidence="12">1.3.1.-</ecNumber>
    </recommendedName>
</protein>
<dbReference type="PANTHER" id="PTHR45846">
    <property type="entry name" value="TRNA-DIHYDROURIDINE(47) SYNTHASE [NAD(P)(+)]-LIKE"/>
    <property type="match status" value="1"/>
</dbReference>
<organism evidence="16 17">
    <name type="scientific">Aureimonas phyllosphaerae</name>
    <dbReference type="NCBI Taxonomy" id="1166078"/>
    <lineage>
        <taxon>Bacteria</taxon>
        <taxon>Pseudomonadati</taxon>
        <taxon>Pseudomonadota</taxon>
        <taxon>Alphaproteobacteria</taxon>
        <taxon>Hyphomicrobiales</taxon>
        <taxon>Aurantimonadaceae</taxon>
        <taxon>Aureimonas</taxon>
    </lineage>
</organism>
<comment type="catalytic activity">
    <reaction evidence="10">
        <text>a 5,6-dihydrouridine in tRNA + NADP(+) = a uridine in tRNA + NADPH + H(+)</text>
        <dbReference type="Rhea" id="RHEA:23624"/>
        <dbReference type="Rhea" id="RHEA-COMP:13339"/>
        <dbReference type="Rhea" id="RHEA-COMP:13887"/>
        <dbReference type="ChEBI" id="CHEBI:15378"/>
        <dbReference type="ChEBI" id="CHEBI:57783"/>
        <dbReference type="ChEBI" id="CHEBI:58349"/>
        <dbReference type="ChEBI" id="CHEBI:65315"/>
        <dbReference type="ChEBI" id="CHEBI:74443"/>
    </reaction>
</comment>
<proteinExistence type="inferred from homology"/>
<feature type="binding site" evidence="14">
    <location>
        <position position="103"/>
    </location>
    <ligand>
        <name>FMN</name>
        <dbReference type="ChEBI" id="CHEBI:58210"/>
    </ligand>
</feature>
<dbReference type="CDD" id="cd02801">
    <property type="entry name" value="DUS_like_FMN"/>
    <property type="match status" value="1"/>
</dbReference>
<dbReference type="InterPro" id="IPR013785">
    <property type="entry name" value="Aldolase_TIM"/>
</dbReference>
<keyword evidence="9 12" id="KW-0560">Oxidoreductase</keyword>
<dbReference type="Gene3D" id="3.20.20.70">
    <property type="entry name" value="Aldolase class I"/>
    <property type="match status" value="1"/>
</dbReference>
<dbReference type="Pfam" id="PF01207">
    <property type="entry name" value="Dus"/>
    <property type="match status" value="1"/>
</dbReference>
<keyword evidence="5 12" id="KW-0288">FMN</keyword>
<evidence type="ECO:0000256" key="9">
    <source>
        <dbReference type="ARBA" id="ARBA00023002"/>
    </source>
</evidence>
<keyword evidence="14" id="KW-0547">Nucleotide-binding</keyword>
<evidence type="ECO:0000256" key="7">
    <source>
        <dbReference type="ARBA" id="ARBA00022857"/>
    </source>
</evidence>
<feature type="domain" description="DUS-like FMN-binding" evidence="15">
    <location>
        <begin position="1"/>
        <end position="263"/>
    </location>
</feature>
<name>A0A7W6FUC4_9HYPH</name>
<dbReference type="GO" id="GO:0050660">
    <property type="term" value="F:flavin adenine dinucleotide binding"/>
    <property type="evidence" value="ECO:0007669"/>
    <property type="project" value="InterPro"/>
</dbReference>
<reference evidence="16 17" key="1">
    <citation type="submission" date="2020-08" db="EMBL/GenBank/DDBJ databases">
        <title>Genomic Encyclopedia of Type Strains, Phase IV (KMG-IV): sequencing the most valuable type-strain genomes for metagenomic binning, comparative biology and taxonomic classification.</title>
        <authorList>
            <person name="Goeker M."/>
        </authorList>
    </citation>
    <scope>NUCLEOTIDE SEQUENCE [LARGE SCALE GENOMIC DNA]</scope>
    <source>
        <strain evidence="16 17">DSM 25024</strain>
    </source>
</reference>
<keyword evidence="8" id="KW-0694">RNA-binding</keyword>
<evidence type="ECO:0000256" key="13">
    <source>
        <dbReference type="PIRSR" id="PIRSR006621-1"/>
    </source>
</evidence>
<comment type="cofactor">
    <cofactor evidence="1 12 14">
        <name>FMN</name>
        <dbReference type="ChEBI" id="CHEBI:58210"/>
    </cofactor>
</comment>
<dbReference type="PROSITE" id="PS01136">
    <property type="entry name" value="UPF0034"/>
    <property type="match status" value="1"/>
</dbReference>
<evidence type="ECO:0000313" key="16">
    <source>
        <dbReference type="EMBL" id="MBB3934862.1"/>
    </source>
</evidence>
<feature type="active site" description="Proton donor" evidence="13">
    <location>
        <position position="63"/>
    </location>
</feature>
<evidence type="ECO:0000256" key="11">
    <source>
        <dbReference type="ARBA" id="ARBA00048802"/>
    </source>
</evidence>
<evidence type="ECO:0000256" key="5">
    <source>
        <dbReference type="ARBA" id="ARBA00022643"/>
    </source>
</evidence>
<feature type="binding site" evidence="14">
    <location>
        <begin position="188"/>
        <end position="189"/>
    </location>
    <ligand>
        <name>FMN</name>
        <dbReference type="ChEBI" id="CHEBI:58210"/>
    </ligand>
</feature>
<gene>
    <name evidence="16" type="ORF">GGR05_000973</name>
</gene>
<evidence type="ECO:0000256" key="8">
    <source>
        <dbReference type="ARBA" id="ARBA00022884"/>
    </source>
</evidence>
<evidence type="ECO:0000256" key="12">
    <source>
        <dbReference type="PIRNR" id="PIRNR006621"/>
    </source>
</evidence>
<keyword evidence="4 12" id="KW-0285">Flavoprotein</keyword>
<dbReference type="InterPro" id="IPR024036">
    <property type="entry name" value="tRNA-dHydroUridine_Synthase_C"/>
</dbReference>
<dbReference type="SUPFAM" id="SSF51395">
    <property type="entry name" value="FMN-linked oxidoreductases"/>
    <property type="match status" value="1"/>
</dbReference>
<dbReference type="AlphaFoldDB" id="A0A7W6FUC4"/>
<accession>A0A7W6FUC4</accession>
<evidence type="ECO:0000256" key="2">
    <source>
        <dbReference type="ARBA" id="ARBA00002790"/>
    </source>
</evidence>
<comment type="function">
    <text evidence="2 12">Catalyzes the synthesis of 5,6-dihydrouridine (D), a modified base found in the D-loop of most tRNAs, via the reduction of the C5-C6 double bond in target uridines.</text>
</comment>
<evidence type="ECO:0000259" key="15">
    <source>
        <dbReference type="Pfam" id="PF01207"/>
    </source>
</evidence>
<comment type="caution">
    <text evidence="16">The sequence shown here is derived from an EMBL/GenBank/DDBJ whole genome shotgun (WGS) entry which is preliminary data.</text>
</comment>
<evidence type="ECO:0000256" key="1">
    <source>
        <dbReference type="ARBA" id="ARBA00001917"/>
    </source>
</evidence>
<sequence>MYSEMVASGELIRNDADSRQRAGADGLGLHAVQLAGREASAMRKAAEIVAAEGADVIDINMGCPAKKVVGGLSGSALMRDLDQALRLIEATIAGAGSVPVTLKMRLGWDRSSLNAPDLAVRAEGAGVRLVTVHGRTRDQFYTGEADWPAIAAVSRAVTIPVVANGDLQSVADLSSMLHASEADAAMIGRGACGRPWFPALVGGHLDCNQMQQSFADLAVSHYDSMLEFYGEQAGLRHARKHLGWYLDRWEAAAASRLASDRAELMRATDPALVRARLRSLLGAAILSDVEPDLSASLRQAA</sequence>
<evidence type="ECO:0000313" key="17">
    <source>
        <dbReference type="Proteomes" id="UP000531216"/>
    </source>
</evidence>
<dbReference type="InterPro" id="IPR035587">
    <property type="entry name" value="DUS-like_FMN-bd"/>
</dbReference>
<keyword evidence="17" id="KW-1185">Reference proteome</keyword>
<comment type="catalytic activity">
    <reaction evidence="11">
        <text>a 5,6-dihydrouridine in tRNA + NAD(+) = a uridine in tRNA + NADH + H(+)</text>
        <dbReference type="Rhea" id="RHEA:54452"/>
        <dbReference type="Rhea" id="RHEA-COMP:13339"/>
        <dbReference type="Rhea" id="RHEA-COMP:13887"/>
        <dbReference type="ChEBI" id="CHEBI:15378"/>
        <dbReference type="ChEBI" id="CHEBI:57540"/>
        <dbReference type="ChEBI" id="CHEBI:57945"/>
        <dbReference type="ChEBI" id="CHEBI:65315"/>
        <dbReference type="ChEBI" id="CHEBI:74443"/>
    </reaction>
</comment>
<evidence type="ECO:0000256" key="3">
    <source>
        <dbReference type="ARBA" id="ARBA00022555"/>
    </source>
</evidence>
<dbReference type="Gene3D" id="1.10.1200.80">
    <property type="entry name" value="Putative flavin oxidoreducatase, domain 2"/>
    <property type="match status" value="1"/>
</dbReference>
<dbReference type="GO" id="GO:0017150">
    <property type="term" value="F:tRNA dihydrouridine synthase activity"/>
    <property type="evidence" value="ECO:0007669"/>
    <property type="project" value="InterPro"/>
</dbReference>
<dbReference type="EC" id="1.3.1.-" evidence="12"/>
<evidence type="ECO:0000256" key="6">
    <source>
        <dbReference type="ARBA" id="ARBA00022694"/>
    </source>
</evidence>
<evidence type="ECO:0000256" key="10">
    <source>
        <dbReference type="ARBA" id="ARBA00048205"/>
    </source>
</evidence>
<feature type="binding site" evidence="14">
    <location>
        <position position="33"/>
    </location>
    <ligand>
        <name>FMN</name>
        <dbReference type="ChEBI" id="CHEBI:58210"/>
    </ligand>
</feature>
<dbReference type="Proteomes" id="UP000531216">
    <property type="component" value="Unassembled WGS sequence"/>
</dbReference>
<keyword evidence="7" id="KW-0521">NADP</keyword>
<dbReference type="GO" id="GO:0000049">
    <property type="term" value="F:tRNA binding"/>
    <property type="evidence" value="ECO:0007669"/>
    <property type="project" value="UniProtKB-KW"/>
</dbReference>
<keyword evidence="6 12" id="KW-0819">tRNA processing</keyword>
<dbReference type="InterPro" id="IPR018517">
    <property type="entry name" value="tRNA_hU_synthase_CS"/>
</dbReference>
<dbReference type="InterPro" id="IPR001269">
    <property type="entry name" value="DUS_fam"/>
</dbReference>
<comment type="similarity">
    <text evidence="12">Belongs to the dus family.</text>
</comment>
<dbReference type="PANTHER" id="PTHR45846:SF1">
    <property type="entry name" value="TRNA-DIHYDROURIDINE(47) SYNTHASE [NAD(P)(+)]-LIKE"/>
    <property type="match status" value="1"/>
</dbReference>
<dbReference type="EMBL" id="JACIDO010000001">
    <property type="protein sequence ID" value="MBB3934862.1"/>
    <property type="molecule type" value="Genomic_DNA"/>
</dbReference>